<gene>
    <name evidence="1" type="ORF">M6B38_241300</name>
</gene>
<keyword evidence="2" id="KW-1185">Reference proteome</keyword>
<protein>
    <submittedName>
        <fullName evidence="1">Uncharacterized protein</fullName>
    </submittedName>
</protein>
<sequence>MDDLRKLEGVQRMLSLMEARGLSTSHQNSDRFLANFLLFLVQPCDILNMQQRCDLISEFLNKISSAVLEEALPPYVSKHTPVMSGLKCYVSSTDLPPVSCPTSEGEETVGTADCLKIATEVPSKLYLEKKSLPHLPEARFDNTATIEFDAMQRANSTLEDFCRSYFMFHGMDVKDPRLIFKFLPMLYFTESYIYQLDTMNEKDLQLQCKEKISPKHSATYLKKYSGVANETVTGNCHETSDLDPFDPLVHLLQSQGLLTARIRTELDSGVEYWELERKLCHALRRKKEILIEDVMRAIHLKSFDYRVLNLLLYQLRGQEVNDLHMEFLSISEFLVEVADDLYDYEEDVMENSFNVLRMFVGVYGASKAPNMLAKCITEAEEKYEHLSKALDPELSSRYSRRCEEATVEGGTKSDNSFGTWNIPTVIMDEESFRLQIVGDSQ</sequence>
<dbReference type="AlphaFoldDB" id="A0AAX6DJ69"/>
<proteinExistence type="predicted"/>
<dbReference type="PANTHER" id="PTHR35754">
    <property type="entry name" value="ATP SYNTHASE SUBUNIT B"/>
    <property type="match status" value="1"/>
</dbReference>
<accession>A0AAX6DJ69</accession>
<evidence type="ECO:0000313" key="2">
    <source>
        <dbReference type="Proteomes" id="UP001140949"/>
    </source>
</evidence>
<reference evidence="1" key="1">
    <citation type="journal article" date="2023" name="GigaByte">
        <title>Genome assembly of the bearded iris, Iris pallida Lam.</title>
        <authorList>
            <person name="Bruccoleri R.E."/>
            <person name="Oakeley E.J."/>
            <person name="Faust A.M.E."/>
            <person name="Altorfer M."/>
            <person name="Dessus-Babus S."/>
            <person name="Burckhardt D."/>
            <person name="Oertli M."/>
            <person name="Naumann U."/>
            <person name="Petersen F."/>
            <person name="Wong J."/>
        </authorList>
    </citation>
    <scope>NUCLEOTIDE SEQUENCE</scope>
    <source>
        <strain evidence="1">GSM-AAB239-AS_SAM_17_03QT</strain>
    </source>
</reference>
<organism evidence="1 2">
    <name type="scientific">Iris pallida</name>
    <name type="common">Sweet iris</name>
    <dbReference type="NCBI Taxonomy" id="29817"/>
    <lineage>
        <taxon>Eukaryota</taxon>
        <taxon>Viridiplantae</taxon>
        <taxon>Streptophyta</taxon>
        <taxon>Embryophyta</taxon>
        <taxon>Tracheophyta</taxon>
        <taxon>Spermatophyta</taxon>
        <taxon>Magnoliopsida</taxon>
        <taxon>Liliopsida</taxon>
        <taxon>Asparagales</taxon>
        <taxon>Iridaceae</taxon>
        <taxon>Iridoideae</taxon>
        <taxon>Irideae</taxon>
        <taxon>Iris</taxon>
    </lineage>
</organism>
<dbReference type="EMBL" id="JANAVB010044218">
    <property type="protein sequence ID" value="KAJ6791786.1"/>
    <property type="molecule type" value="Genomic_DNA"/>
</dbReference>
<name>A0AAX6DJ69_IRIPA</name>
<dbReference type="Proteomes" id="UP001140949">
    <property type="component" value="Unassembled WGS sequence"/>
</dbReference>
<reference evidence="1" key="2">
    <citation type="submission" date="2023-04" db="EMBL/GenBank/DDBJ databases">
        <authorList>
            <person name="Bruccoleri R.E."/>
            <person name="Oakeley E.J."/>
            <person name="Faust A.-M."/>
            <person name="Dessus-Babus S."/>
            <person name="Altorfer M."/>
            <person name="Burckhardt D."/>
            <person name="Oertli M."/>
            <person name="Naumann U."/>
            <person name="Petersen F."/>
            <person name="Wong J."/>
        </authorList>
    </citation>
    <scope>NUCLEOTIDE SEQUENCE</scope>
    <source>
        <strain evidence="1">GSM-AAB239-AS_SAM_17_03QT</strain>
        <tissue evidence="1">Leaf</tissue>
    </source>
</reference>
<evidence type="ECO:0000313" key="1">
    <source>
        <dbReference type="EMBL" id="KAJ6791786.1"/>
    </source>
</evidence>
<comment type="caution">
    <text evidence="1">The sequence shown here is derived from an EMBL/GenBank/DDBJ whole genome shotgun (WGS) entry which is preliminary data.</text>
</comment>
<dbReference type="PANTHER" id="PTHR35754:SF2">
    <property type="entry name" value="ATP SYNTHASE SUBUNIT B"/>
    <property type="match status" value="1"/>
</dbReference>